<evidence type="ECO:0000313" key="1">
    <source>
        <dbReference type="EMBL" id="GIG08846.1"/>
    </source>
</evidence>
<proteinExistence type="predicted"/>
<comment type="caution">
    <text evidence="1">The sequence shown here is derived from an EMBL/GenBank/DDBJ whole genome shotgun (WGS) entry which is preliminary data.</text>
</comment>
<reference evidence="1 2" key="1">
    <citation type="submission" date="2021-01" db="EMBL/GenBank/DDBJ databases">
        <title>Whole genome shotgun sequence of Catellatospora coxensis NBRC 107359.</title>
        <authorList>
            <person name="Komaki H."/>
            <person name="Tamura T."/>
        </authorList>
    </citation>
    <scope>NUCLEOTIDE SEQUENCE [LARGE SCALE GENOMIC DNA]</scope>
    <source>
        <strain evidence="1 2">NBRC 107359</strain>
    </source>
</reference>
<dbReference type="RefSeq" id="WP_203695210.1">
    <property type="nucleotide sequence ID" value="NZ_BAAALC010000010.1"/>
</dbReference>
<organism evidence="1 2">
    <name type="scientific">Catellatospora coxensis</name>
    <dbReference type="NCBI Taxonomy" id="310354"/>
    <lineage>
        <taxon>Bacteria</taxon>
        <taxon>Bacillati</taxon>
        <taxon>Actinomycetota</taxon>
        <taxon>Actinomycetes</taxon>
        <taxon>Micromonosporales</taxon>
        <taxon>Micromonosporaceae</taxon>
        <taxon>Catellatospora</taxon>
    </lineage>
</organism>
<keyword evidence="2" id="KW-1185">Reference proteome</keyword>
<sequence length="407" mass="43507">MSGEFLTELGRLLGDDTVGAPADRVFLGRGAHAADEVYTVVPAIGKARLLVPHGDRRAAGAAIRHTSAPRSAKDRLRQRVLAGVFSTGLGRRTLGDLVFRDRLAVRAEPSLAEHLSGLLGQRVRLSVRFGPPRANRKPVLQLIDDRARTVAYAKMAVNELTTTLIDAEHRALRLLADRDLAPARVPEVLHFGTWAGAALLVVGALPVSQDAPPDGLTPLSLAAMRSIAQVQGVTRGSYAGSSYAARLAAQVDVLGERPAATLMRRALAECAGAELGFGCWHGDWNGGNMSVRDGELLLWDFERFTPDVPVGYDPLHFELHEAVAVRHTDPVVAARAVAERAVELLAPLGVDAAVARETAALYFVEIGSRYLGDGLDELGRPMGRVDEWINGAFAGLGGRWASLVGEN</sequence>
<evidence type="ECO:0008006" key="3">
    <source>
        <dbReference type="Google" id="ProtNLM"/>
    </source>
</evidence>
<dbReference type="SUPFAM" id="SSF56112">
    <property type="entry name" value="Protein kinase-like (PK-like)"/>
    <property type="match status" value="1"/>
</dbReference>
<protein>
    <recommendedName>
        <fullName evidence="3">Phosphotransferase family enzyme</fullName>
    </recommendedName>
</protein>
<dbReference type="Proteomes" id="UP000630887">
    <property type="component" value="Unassembled WGS sequence"/>
</dbReference>
<evidence type="ECO:0000313" key="2">
    <source>
        <dbReference type="Proteomes" id="UP000630887"/>
    </source>
</evidence>
<accession>A0A8J3PBE8</accession>
<dbReference type="AlphaFoldDB" id="A0A8J3PBE8"/>
<gene>
    <name evidence="1" type="ORF">Cco03nite_55460</name>
</gene>
<dbReference type="InterPro" id="IPR011009">
    <property type="entry name" value="Kinase-like_dom_sf"/>
</dbReference>
<name>A0A8J3PBE8_9ACTN</name>
<dbReference type="EMBL" id="BONI01000054">
    <property type="protein sequence ID" value="GIG08846.1"/>
    <property type="molecule type" value="Genomic_DNA"/>
</dbReference>